<accession>A0A1V1P9N6</accession>
<protein>
    <submittedName>
        <fullName evidence="1">Uncharacterized protein</fullName>
    </submittedName>
</protein>
<evidence type="ECO:0000313" key="2">
    <source>
        <dbReference type="Proteomes" id="UP000189670"/>
    </source>
</evidence>
<dbReference type="EMBL" id="ATBP01000260">
    <property type="protein sequence ID" value="ETR71508.1"/>
    <property type="molecule type" value="Genomic_DNA"/>
</dbReference>
<evidence type="ECO:0000313" key="1">
    <source>
        <dbReference type="EMBL" id="ETR71508.1"/>
    </source>
</evidence>
<organism evidence="1 2">
    <name type="scientific">Candidatus Magnetoglobus multicellularis str. Araruama</name>
    <dbReference type="NCBI Taxonomy" id="890399"/>
    <lineage>
        <taxon>Bacteria</taxon>
        <taxon>Pseudomonadati</taxon>
        <taxon>Thermodesulfobacteriota</taxon>
        <taxon>Desulfobacteria</taxon>
        <taxon>Desulfobacterales</taxon>
        <taxon>Desulfobacteraceae</taxon>
        <taxon>Candidatus Magnetoglobus</taxon>
    </lineage>
</organism>
<name>A0A1V1P9N6_9BACT</name>
<reference evidence="2" key="1">
    <citation type="submission" date="2012-11" db="EMBL/GenBank/DDBJ databases">
        <authorList>
            <person name="Lucero-Rivera Y.E."/>
            <person name="Tovar-Ramirez D."/>
        </authorList>
    </citation>
    <scope>NUCLEOTIDE SEQUENCE [LARGE SCALE GENOMIC DNA]</scope>
    <source>
        <strain evidence="2">Araruama</strain>
    </source>
</reference>
<gene>
    <name evidence="1" type="ORF">OMM_02441</name>
</gene>
<sequence>MQTHFEQVYERAVETMDNARIIFDHANNIKNRIRQVANEEQEFTNQVIDQDREYRNQLIEIFGTPYEGTIGAGKVYPDGYKGPDYYYYCYIDVNEVSAETIPPPSEDMTAYFEPMNMLYVPGDDGSSHDTLPSMFTHFFDSDLEGSAYVDTDFSGVLEITFPVGTKKYSFQAPPEWGQRRSPGEIQLALIELIKAESDLQIALAEYAGLMGAIYYTLRVLQGSTDFNASQLEINNDWSGEVESFNMKMLALRTGADLADIAADALDDAADATAEALPTNVGMSNDATSGARAAIKTAAGIASKGIRVGTFASRVYADELESEKEVAALSMEESLIKAGFKYEVQQQLKEIEALLGDEAKTRINIFQKREHMRQVSEKYRATLSKGLRLLEERKVYNARVAAKTQGNRYMDMAFRLSRNDALSKYRNAFDLAARYVYLAAKAYDYETNLSDMDPASPKPLLTDIVKQRRLGQYLNGGYVVGQGGLGDILESLKVNFETLKGQMGLDSPQTETGRFSLRTELFRVKIDADDLWREELKKKRVDNLWAIPEFRKFCRPFTSEDEGAQPGIVIDFSSNITFGLNFFGWPLSGGDHAYDPTNFATKVRSIGVWLEGYDNSLLSETPRVYLIPTGMDVMLVSDSVDLDSREWHVVDQRLPVPLPVRNANMNNPDWIPALDSVDGPMMKIKKFSSFRAYHDSGYFNADQMSFESRLVGRSVWNTRWMLIIPGGTFHFDMDYGLDTFIDNVTDIKLFFQTYAISGN</sequence>
<comment type="caution">
    <text evidence="1">The sequence shown here is derived from an EMBL/GenBank/DDBJ whole genome shotgun (WGS) entry which is preliminary data.</text>
</comment>
<dbReference type="AlphaFoldDB" id="A0A1V1P9N6"/>
<dbReference type="Proteomes" id="UP000189670">
    <property type="component" value="Unassembled WGS sequence"/>
</dbReference>
<proteinExistence type="predicted"/>